<protein>
    <recommendedName>
        <fullName evidence="4">DUF5666 domain-containing protein</fullName>
    </recommendedName>
</protein>
<dbReference type="AlphaFoldDB" id="A0A2Z3JMI4"/>
<reference evidence="2 3" key="1">
    <citation type="submission" date="2018-05" db="EMBL/GenBank/DDBJ databases">
        <title>Complete Genome Sequence of Deinococcus sp. strain 17bor-2.</title>
        <authorList>
            <person name="Srinivasan S."/>
        </authorList>
    </citation>
    <scope>NUCLEOTIDE SEQUENCE [LARGE SCALE GENOMIC DNA]</scope>
    <source>
        <strain evidence="2 3">17bor-2</strain>
    </source>
</reference>
<dbReference type="KEGG" id="dez:DKM44_14810"/>
<name>A0A2Z3JMI4_9DEIO</name>
<dbReference type="EMBL" id="CP029494">
    <property type="protein sequence ID" value="AWN24340.1"/>
    <property type="molecule type" value="Genomic_DNA"/>
</dbReference>
<accession>A0A2Z3JMI4</accession>
<organism evidence="2 3">
    <name type="scientific">Deinococcus irradiatisoli</name>
    <dbReference type="NCBI Taxonomy" id="2202254"/>
    <lineage>
        <taxon>Bacteria</taxon>
        <taxon>Thermotogati</taxon>
        <taxon>Deinococcota</taxon>
        <taxon>Deinococci</taxon>
        <taxon>Deinococcales</taxon>
        <taxon>Deinococcaceae</taxon>
        <taxon>Deinococcus</taxon>
    </lineage>
</organism>
<proteinExistence type="predicted"/>
<evidence type="ECO:0000313" key="2">
    <source>
        <dbReference type="EMBL" id="AWN24340.1"/>
    </source>
</evidence>
<gene>
    <name evidence="2" type="ORF">DKM44_14810</name>
</gene>
<evidence type="ECO:0000256" key="1">
    <source>
        <dbReference type="SAM" id="SignalP"/>
    </source>
</evidence>
<sequence length="265" mass="27542">MIKFAPLLGCLMLSLAAAQAGAPTRFGEVVFSRGEVAGQAFITAQAEFSTAPPAPDEPPLGECQLSSGVLRSREIDAEAFGAEAGEQGQEAPISAGDALNVEAGGRTLLSLEASGPAYRLVDAGPSELLRRIGGVAGPLPPDAVLEVPGQAGDYGFPAFRVPLPEIPVFVWQSPDTLQPGDTLRWSGASHSAQARVKMLLRQGEGVQARNVICAVPDTGTFVLPPAVRPALSGPLQVVGSFRTFTQVTRQASAELRVVLEEGGLH</sequence>
<feature type="signal peptide" evidence="1">
    <location>
        <begin position="1"/>
        <end position="22"/>
    </location>
</feature>
<dbReference type="Proteomes" id="UP000245368">
    <property type="component" value="Chromosome"/>
</dbReference>
<feature type="chain" id="PRO_5016232665" description="DUF5666 domain-containing protein" evidence="1">
    <location>
        <begin position="23"/>
        <end position="265"/>
    </location>
</feature>
<keyword evidence="3" id="KW-1185">Reference proteome</keyword>
<evidence type="ECO:0000313" key="3">
    <source>
        <dbReference type="Proteomes" id="UP000245368"/>
    </source>
</evidence>
<evidence type="ECO:0008006" key="4">
    <source>
        <dbReference type="Google" id="ProtNLM"/>
    </source>
</evidence>
<keyword evidence="1" id="KW-0732">Signal</keyword>